<name>A0A931I2H0_9HYPH</name>
<dbReference type="InterPro" id="IPR042080">
    <property type="entry name" value="RNA_2'-PTrans_N"/>
</dbReference>
<proteinExistence type="inferred from homology"/>
<dbReference type="Pfam" id="PF01885">
    <property type="entry name" value="PTS_2-RNA"/>
    <property type="match status" value="1"/>
</dbReference>
<dbReference type="InterPro" id="IPR042081">
    <property type="entry name" value="RNA_2'-PTrans_C"/>
</dbReference>
<comment type="similarity">
    <text evidence="1 5">Belongs to the KptA/TPT1 family.</text>
</comment>
<dbReference type="InterPro" id="IPR002745">
    <property type="entry name" value="Ptrans_KptA/Tpt1"/>
</dbReference>
<evidence type="ECO:0000256" key="4">
    <source>
        <dbReference type="ARBA" id="ARBA00025212"/>
    </source>
</evidence>
<keyword evidence="2 5" id="KW-0808">Transferase</keyword>
<accession>A0A931I2H0</accession>
<dbReference type="Gene3D" id="1.10.10.970">
    <property type="entry name" value="RNA 2'-phosphotransferase, Tpt1/KptA family, N-terminal domain"/>
    <property type="match status" value="1"/>
</dbReference>
<dbReference type="PANTHER" id="PTHR12684">
    <property type="entry name" value="PUTATIVE PHOSPHOTRANSFERASE"/>
    <property type="match status" value="1"/>
</dbReference>
<comment type="function">
    <text evidence="4 5">Removes the 2'-phosphate from RNA via an intermediate in which the phosphate is ADP-ribosylated by NAD followed by a presumed transesterification to release the RNA and generate ADP-ribose 1''-2''-cyclic phosphate (APPR&gt;P). May function as an ADP-ribosylase.</text>
</comment>
<evidence type="ECO:0000313" key="7">
    <source>
        <dbReference type="Proteomes" id="UP000631694"/>
    </source>
</evidence>
<dbReference type="Proteomes" id="UP000631694">
    <property type="component" value="Unassembled WGS sequence"/>
</dbReference>
<gene>
    <name evidence="5" type="primary">kptA</name>
    <name evidence="6" type="ORF">I5731_10300</name>
</gene>
<evidence type="ECO:0000256" key="2">
    <source>
        <dbReference type="ARBA" id="ARBA00022679"/>
    </source>
</evidence>
<evidence type="ECO:0000256" key="3">
    <source>
        <dbReference type="ARBA" id="ARBA00023027"/>
    </source>
</evidence>
<evidence type="ECO:0000313" key="6">
    <source>
        <dbReference type="EMBL" id="MBH0238214.1"/>
    </source>
</evidence>
<dbReference type="EC" id="2.7.1.-" evidence="5"/>
<keyword evidence="3 5" id="KW-0520">NAD</keyword>
<dbReference type="GO" id="GO:0006388">
    <property type="term" value="P:tRNA splicing, via endonucleolytic cleavage and ligation"/>
    <property type="evidence" value="ECO:0007669"/>
    <property type="project" value="UniProtKB-UniRule"/>
</dbReference>
<dbReference type="HAMAP" id="MF_00299">
    <property type="entry name" value="KptA"/>
    <property type="match status" value="1"/>
</dbReference>
<dbReference type="PANTHER" id="PTHR12684:SF2">
    <property type="entry name" value="TRNA 2'-PHOSPHOTRANSFERASE 1"/>
    <property type="match status" value="1"/>
</dbReference>
<evidence type="ECO:0000256" key="1">
    <source>
        <dbReference type="ARBA" id="ARBA00009836"/>
    </source>
</evidence>
<protein>
    <recommendedName>
        <fullName evidence="5">Probable RNA 2'-phosphotransferase</fullName>
        <ecNumber evidence="5">2.7.1.-</ecNumber>
    </recommendedName>
</protein>
<evidence type="ECO:0000256" key="5">
    <source>
        <dbReference type="HAMAP-Rule" id="MF_00299"/>
    </source>
</evidence>
<dbReference type="RefSeq" id="WP_197311301.1">
    <property type="nucleotide sequence ID" value="NZ_JADZLT010000050.1"/>
</dbReference>
<reference evidence="6" key="1">
    <citation type="submission" date="2020-12" db="EMBL/GenBank/DDBJ databases">
        <title>Methylobrevis albus sp. nov., isolated from fresh water lack sediment.</title>
        <authorList>
            <person name="Zou Q."/>
        </authorList>
    </citation>
    <scope>NUCLEOTIDE SEQUENCE</scope>
    <source>
        <strain evidence="6">L22</strain>
    </source>
</reference>
<dbReference type="InterPro" id="IPR022928">
    <property type="entry name" value="RNA_2'-PTrans_KptA"/>
</dbReference>
<dbReference type="GO" id="GO:0000215">
    <property type="term" value="F:tRNA 2'-phosphotransferase activity"/>
    <property type="evidence" value="ECO:0007669"/>
    <property type="project" value="TreeGrafter"/>
</dbReference>
<dbReference type="EMBL" id="JADZLT010000050">
    <property type="protein sequence ID" value="MBH0238214.1"/>
    <property type="molecule type" value="Genomic_DNA"/>
</dbReference>
<dbReference type="Gene3D" id="3.20.170.30">
    <property type="match status" value="1"/>
</dbReference>
<dbReference type="AlphaFoldDB" id="A0A931I2H0"/>
<dbReference type="GO" id="GO:0003950">
    <property type="term" value="F:NAD+ poly-ADP-ribosyltransferase activity"/>
    <property type="evidence" value="ECO:0007669"/>
    <property type="project" value="InterPro"/>
</dbReference>
<organism evidence="6 7">
    <name type="scientific">Methylobrevis albus</name>
    <dbReference type="NCBI Taxonomy" id="2793297"/>
    <lineage>
        <taxon>Bacteria</taxon>
        <taxon>Pseudomonadati</taxon>
        <taxon>Pseudomonadota</taxon>
        <taxon>Alphaproteobacteria</taxon>
        <taxon>Hyphomicrobiales</taxon>
        <taxon>Pleomorphomonadaceae</taxon>
        <taxon>Methylobrevis</taxon>
    </lineage>
</organism>
<comment type="caution">
    <text evidence="6">The sequence shown here is derived from an EMBL/GenBank/DDBJ whole genome shotgun (WGS) entry which is preliminary data.</text>
</comment>
<sequence length="188" mass="19752">MVAKQSDLTRASRFMALVLRHDPASAGLVLDAEGWTAVTELLRALGQAGHSLTAEDLVALVAADGKGRYAISSDGTRIRANQGHSTADVAIAFAEAEPPARLFHGTVPAALPAILADGLRRMQRHHVHLSGDIETAVKVGARRGRPVVLAVDAAGMRVAGHVFFRSDNGVWLVDAVPPAFLSLTPDTA</sequence>
<dbReference type="SUPFAM" id="SSF56399">
    <property type="entry name" value="ADP-ribosylation"/>
    <property type="match status" value="1"/>
</dbReference>
<keyword evidence="7" id="KW-1185">Reference proteome</keyword>